<feature type="domain" description="Ion transport" evidence="10">
    <location>
        <begin position="1092"/>
        <end position="1329"/>
    </location>
</feature>
<feature type="transmembrane region" description="Helical" evidence="9">
    <location>
        <begin position="1292"/>
        <end position="1315"/>
    </location>
</feature>
<dbReference type="EMBL" id="BRXW01000443">
    <property type="protein sequence ID" value="GMH55262.1"/>
    <property type="molecule type" value="Genomic_DNA"/>
</dbReference>
<sequence length="1471" mass="165071">MKTKIPVHRASTQIERSETNPSVKHAFEEIFTQVSCGGLGVVLGAEDVASTGIRCMAMETSSSTNKRLVIFGGDNGVVYIVTSDENGKILDQKEVTVTVAHAADKWSGVECIAFQPNTGREVVFVGTNEGMSAGGTIVAISTSKAEILYKLEGHKKTVTNIAATADGNKIVSVSYDKTAKIWDVNRQTGPKLQPITEVMEKDKLYIRSVAISPNSEVFCLGGGDSRTGFIHIYDMNEPYNHLLDLVGHKETVRCLEFSKDKRTLFSGSSAKTIKVWDLSLTPTSTESKSVSVTVTASGRLRKTLIGHTDFVNCLSESPCEKFLCSGSNDGTIKIWDVLAGVELRELKVNANVCGVCYMEHHDIKAASADGQIRVFNLSASSRPNLTFLGHKAEVTAISISKDGSTLVSSSLDDTVRVWDAKGDKGEKDALTLKGHDFYVICVDISSDARLALSGSYDDHIIIWDLNSKYEEKKIKKGDETWAKRDQKFHLGTILNINEDGTYQIQFEDNNTKENVALEDINLFMKNKINFGNRVYDVAFAPDELSFFAGGRRGNLRRYKVETGEILMEFKGHTDRVSALEPTSDGKHLVTGSWDHSIIVWELPEGSGEVKNGKIVRRLEGHSDYVKSITLDDSFILSGSADNLAKVWDLSSGELLHTFQGHQGAVNSVAIHPSGDFIATGSFDNTWKLWNFQPPYNLLYTSTDTHKDHINSVVFTHGGDNLVTGADDKTVSVADIAPHLHQLPSSVHTKTFDRDCEKENDAHRFEWADTDTMKIIQHRPSAPFEPHYNADTNRNEGDMQQNLVHKAASAGASKFLSECLFVSDDGTEDLEIKGKMRGIVGYKPSGWRSRQQRAIMSTVQEDLNGETPLKLATHAQGGGGSAVKVLLECYALLFSQAYAPPFYNYNINNDQHPSTLFPLDEFIETLDKFPASALTFLGQLSLISPEDHSVQRWVDRHAVGPSKRYVRGSSERVPKLFWHKALNEAVENGEVLEGSCVRIVGPDEKPFKRKLPSRYESYKRKMVPITAKFVPIYKIASADSKFLHSVVDACSLIKKYNVFENEVVQTVVEHKWKRYVRKMFFFDFFLYTLLVTFLTVDSLVYRSAISSDQVFVKVVGLFPMFAASCIWVHFAYHEFAQCQSGVSFYKHISNFWNILDFLSLSSIFCAYTFRVLEWVFGTVTAAEVAGNLSPDSIFYWSTLSMSFSLPVTYLNLLYFMQGFHESGQLVRMIIGIIKGIRVFLALLAICMVGFAAGFFILFEGEKDNRQPLMHLFKSYTLMLGDFDIDDFTTSVSYVSIATLFIAFTVFINIIMLNLLIAIMGDIFDRIQENARAEFMFARARIILEFEETLSEEQKKNAEWFPEWLQVLVPTLQDNDLDNEWVGRLKSLKNTVTQAKQEMNEVLHENERKRQISERQRIESEASHRASERRLDAEIRILNEKLDKETKQRRGAEREAEEMLRSICEKIGVGNEL</sequence>
<feature type="transmembrane region" description="Helical" evidence="9">
    <location>
        <begin position="1109"/>
        <end position="1129"/>
    </location>
</feature>
<evidence type="ECO:0000256" key="5">
    <source>
        <dbReference type="ARBA" id="ARBA00022989"/>
    </source>
</evidence>
<evidence type="ECO:0000256" key="7">
    <source>
        <dbReference type="PROSITE-ProRule" id="PRU00221"/>
    </source>
</evidence>
<protein>
    <recommendedName>
        <fullName evidence="10">Ion transport domain-containing protein</fullName>
    </recommendedName>
</protein>
<dbReference type="InterPro" id="IPR005821">
    <property type="entry name" value="Ion_trans_dom"/>
</dbReference>
<feature type="transmembrane region" description="Helical" evidence="9">
    <location>
        <begin position="1079"/>
        <end position="1103"/>
    </location>
</feature>
<dbReference type="InterPro" id="IPR011047">
    <property type="entry name" value="Quinoprotein_ADH-like_sf"/>
</dbReference>
<gene>
    <name evidence="11" type="ORF">TrLO_g5108</name>
</gene>
<dbReference type="CDD" id="cd00200">
    <property type="entry name" value="WD40"/>
    <property type="match status" value="2"/>
</dbReference>
<evidence type="ECO:0000256" key="6">
    <source>
        <dbReference type="ARBA" id="ARBA00023136"/>
    </source>
</evidence>
<feature type="repeat" description="WD" evidence="7">
    <location>
        <begin position="658"/>
        <end position="692"/>
    </location>
</feature>
<accession>A0A9W7DUD4</accession>
<keyword evidence="3 9" id="KW-0812">Transmembrane</keyword>
<feature type="repeat" description="WD" evidence="7">
    <location>
        <begin position="151"/>
        <end position="185"/>
    </location>
</feature>
<name>A0A9W7DUD4_9STRA</name>
<evidence type="ECO:0000256" key="8">
    <source>
        <dbReference type="SAM" id="MobiDB-lite"/>
    </source>
</evidence>
<dbReference type="Gene3D" id="2.130.10.10">
    <property type="entry name" value="YVTN repeat-like/Quinoprotein amine dehydrogenase"/>
    <property type="match status" value="5"/>
</dbReference>
<feature type="repeat" description="WD" evidence="7">
    <location>
        <begin position="432"/>
        <end position="473"/>
    </location>
</feature>
<dbReference type="OrthoDB" id="71437at2759"/>
<keyword evidence="2 7" id="KW-0853">WD repeat</keyword>
<dbReference type="InterPro" id="IPR036322">
    <property type="entry name" value="WD40_repeat_dom_sf"/>
</dbReference>
<comment type="subcellular location">
    <subcellularLocation>
        <location evidence="1">Membrane</location>
        <topology evidence="1">Multi-pass membrane protein</topology>
    </subcellularLocation>
</comment>
<dbReference type="GO" id="GO:0016020">
    <property type="term" value="C:membrane"/>
    <property type="evidence" value="ECO:0007669"/>
    <property type="project" value="UniProtKB-SubCell"/>
</dbReference>
<dbReference type="PRINTS" id="PR00320">
    <property type="entry name" value="GPROTEINBRPT"/>
</dbReference>
<feature type="repeat" description="WD" evidence="7">
    <location>
        <begin position="245"/>
        <end position="279"/>
    </location>
</feature>
<dbReference type="GO" id="GO:0005216">
    <property type="term" value="F:monoatomic ion channel activity"/>
    <property type="evidence" value="ECO:0007669"/>
    <property type="project" value="InterPro"/>
</dbReference>
<organism evidence="11 12">
    <name type="scientific">Triparma laevis f. longispina</name>
    <dbReference type="NCBI Taxonomy" id="1714387"/>
    <lineage>
        <taxon>Eukaryota</taxon>
        <taxon>Sar</taxon>
        <taxon>Stramenopiles</taxon>
        <taxon>Ochrophyta</taxon>
        <taxon>Bolidophyceae</taxon>
        <taxon>Parmales</taxon>
        <taxon>Triparmaceae</taxon>
        <taxon>Triparma</taxon>
    </lineage>
</organism>
<evidence type="ECO:0000256" key="4">
    <source>
        <dbReference type="ARBA" id="ARBA00022737"/>
    </source>
</evidence>
<dbReference type="Pfam" id="PF00520">
    <property type="entry name" value="Ion_trans"/>
    <property type="match status" value="1"/>
</dbReference>
<dbReference type="InterPro" id="IPR001680">
    <property type="entry name" value="WD40_rpt"/>
</dbReference>
<keyword evidence="12" id="KW-1185">Reference proteome</keyword>
<feature type="region of interest" description="Disordered" evidence="8">
    <location>
        <begin position="1401"/>
        <end position="1423"/>
    </location>
</feature>
<evidence type="ECO:0000256" key="9">
    <source>
        <dbReference type="SAM" id="Phobius"/>
    </source>
</evidence>
<comment type="caution">
    <text evidence="11">The sequence shown here is derived from an EMBL/GenBank/DDBJ whole genome shotgun (WGS) entry which is preliminary data.</text>
</comment>
<proteinExistence type="predicted"/>
<dbReference type="PROSITE" id="PS50294">
    <property type="entry name" value="WD_REPEATS_REGION"/>
    <property type="match status" value="8"/>
</dbReference>
<reference evidence="12" key="1">
    <citation type="journal article" date="2023" name="Commun. Biol.">
        <title>Genome analysis of Parmales, the sister group of diatoms, reveals the evolutionary specialization of diatoms from phago-mixotrophs to photoautotrophs.</title>
        <authorList>
            <person name="Ban H."/>
            <person name="Sato S."/>
            <person name="Yoshikawa S."/>
            <person name="Yamada K."/>
            <person name="Nakamura Y."/>
            <person name="Ichinomiya M."/>
            <person name="Sato N."/>
            <person name="Blanc-Mathieu R."/>
            <person name="Endo H."/>
            <person name="Kuwata A."/>
            <person name="Ogata H."/>
        </authorList>
    </citation>
    <scope>NUCLEOTIDE SEQUENCE [LARGE SCALE GENOMIC DNA]</scope>
    <source>
        <strain evidence="12">NIES 3700</strain>
    </source>
</reference>
<evidence type="ECO:0000259" key="10">
    <source>
        <dbReference type="Pfam" id="PF00520"/>
    </source>
</evidence>
<dbReference type="InterPro" id="IPR015943">
    <property type="entry name" value="WD40/YVTN_repeat-like_dom_sf"/>
</dbReference>
<dbReference type="SUPFAM" id="SSF50978">
    <property type="entry name" value="WD40 repeat-like"/>
    <property type="match status" value="1"/>
</dbReference>
<evidence type="ECO:0000313" key="12">
    <source>
        <dbReference type="Proteomes" id="UP001165122"/>
    </source>
</evidence>
<feature type="repeat" description="WD" evidence="7">
    <location>
        <begin position="702"/>
        <end position="735"/>
    </location>
</feature>
<dbReference type="InterPro" id="IPR019775">
    <property type="entry name" value="WD40_repeat_CS"/>
</dbReference>
<dbReference type="SMART" id="SM00320">
    <property type="entry name" value="WD40"/>
    <property type="match status" value="12"/>
</dbReference>
<keyword evidence="6 9" id="KW-0472">Membrane</keyword>
<evidence type="ECO:0000256" key="2">
    <source>
        <dbReference type="ARBA" id="ARBA00022574"/>
    </source>
</evidence>
<dbReference type="PANTHER" id="PTHR19848:SF8">
    <property type="entry name" value="F-BOX AND WD REPEAT DOMAIN CONTAINING 7"/>
    <property type="match status" value="1"/>
</dbReference>
<dbReference type="PROSITE" id="PS00678">
    <property type="entry name" value="WD_REPEATS_1"/>
    <property type="match status" value="6"/>
</dbReference>
<dbReference type="SUPFAM" id="SSF50998">
    <property type="entry name" value="Quinoprotein alcohol dehydrogenase-like"/>
    <property type="match status" value="1"/>
</dbReference>
<feature type="repeat" description="WD" evidence="7">
    <location>
        <begin position="569"/>
        <end position="610"/>
    </location>
</feature>
<evidence type="ECO:0000256" key="3">
    <source>
        <dbReference type="ARBA" id="ARBA00022692"/>
    </source>
</evidence>
<feature type="repeat" description="WD" evidence="7">
    <location>
        <begin position="304"/>
        <end position="345"/>
    </location>
</feature>
<dbReference type="Gene3D" id="2.30.30.140">
    <property type="match status" value="1"/>
</dbReference>
<feature type="repeat" description="WD" evidence="7">
    <location>
        <begin position="387"/>
        <end position="419"/>
    </location>
</feature>
<keyword evidence="4" id="KW-0677">Repeat</keyword>
<feature type="transmembrane region" description="Helical" evidence="9">
    <location>
        <begin position="1235"/>
        <end position="1257"/>
    </location>
</feature>
<dbReference type="InterPro" id="IPR020472">
    <property type="entry name" value="WD40_PAC1"/>
</dbReference>
<evidence type="ECO:0000256" key="1">
    <source>
        <dbReference type="ARBA" id="ARBA00004141"/>
    </source>
</evidence>
<feature type="transmembrane region" description="Helical" evidence="9">
    <location>
        <begin position="1192"/>
        <end position="1214"/>
    </location>
</feature>
<evidence type="ECO:0000313" key="11">
    <source>
        <dbReference type="EMBL" id="GMH55262.1"/>
    </source>
</evidence>
<dbReference type="Proteomes" id="UP001165122">
    <property type="component" value="Unassembled WGS sequence"/>
</dbReference>
<dbReference type="PROSITE" id="PS50082">
    <property type="entry name" value="WD_REPEATS_2"/>
    <property type="match status" value="9"/>
</dbReference>
<dbReference type="Pfam" id="PF00400">
    <property type="entry name" value="WD40"/>
    <property type="match status" value="9"/>
</dbReference>
<keyword evidence="5 9" id="KW-1133">Transmembrane helix</keyword>
<feature type="repeat" description="WD" evidence="7">
    <location>
        <begin position="618"/>
        <end position="657"/>
    </location>
</feature>
<dbReference type="PANTHER" id="PTHR19848">
    <property type="entry name" value="WD40 REPEAT PROTEIN"/>
    <property type="match status" value="1"/>
</dbReference>